<name>J3NGS9_GAET3</name>
<protein>
    <recommendedName>
        <fullName evidence="5">Secreted protein</fullName>
    </recommendedName>
</protein>
<keyword evidence="1" id="KW-0732">Signal</keyword>
<organism evidence="2">
    <name type="scientific">Gaeumannomyces tritici (strain R3-111a-1)</name>
    <name type="common">Wheat and barley take-all root rot fungus</name>
    <name type="synonym">Gaeumannomyces graminis var. tritici</name>
    <dbReference type="NCBI Taxonomy" id="644352"/>
    <lineage>
        <taxon>Eukaryota</taxon>
        <taxon>Fungi</taxon>
        <taxon>Dikarya</taxon>
        <taxon>Ascomycota</taxon>
        <taxon>Pezizomycotina</taxon>
        <taxon>Sordariomycetes</taxon>
        <taxon>Sordariomycetidae</taxon>
        <taxon>Magnaporthales</taxon>
        <taxon>Magnaporthaceae</taxon>
        <taxon>Gaeumannomyces</taxon>
    </lineage>
</organism>
<gene>
    <name evidence="3" type="primary">20340926</name>
    <name evidence="2" type="ORF">GGTG_00468</name>
</gene>
<reference evidence="3" key="4">
    <citation type="journal article" date="2015" name="G3 (Bethesda)">
        <title>Genome sequences of three phytopathogenic species of the Magnaporthaceae family of fungi.</title>
        <authorList>
            <person name="Okagaki L.H."/>
            <person name="Nunes C.C."/>
            <person name="Sailsbery J."/>
            <person name="Clay B."/>
            <person name="Brown D."/>
            <person name="John T."/>
            <person name="Oh Y."/>
            <person name="Young N."/>
            <person name="Fitzgerald M."/>
            <person name="Haas B.J."/>
            <person name="Zeng Q."/>
            <person name="Young S."/>
            <person name="Adiconis X."/>
            <person name="Fan L."/>
            <person name="Levin J.Z."/>
            <person name="Mitchell T.K."/>
            <person name="Okubara P.A."/>
            <person name="Farman M.L."/>
            <person name="Kohn L.M."/>
            <person name="Birren B."/>
            <person name="Ma L.-J."/>
            <person name="Dean R.A."/>
        </authorList>
    </citation>
    <scope>NUCLEOTIDE SEQUENCE</scope>
    <source>
        <strain evidence="3">R3-111a-1</strain>
    </source>
</reference>
<sequence length="73" mass="7850">MQSTRIMHSLLVVFQPTLLMLDPSTYVEGPSKLNGEPVSTRVTSMHACVRQPGTRIGLQISAASSQPIASRLG</sequence>
<evidence type="ECO:0000313" key="2">
    <source>
        <dbReference type="EMBL" id="EJT80469.1"/>
    </source>
</evidence>
<dbReference type="RefSeq" id="XP_009216478.1">
    <property type="nucleotide sequence ID" value="XM_009218214.1"/>
</dbReference>
<accession>J3NGS9</accession>
<reference evidence="4" key="1">
    <citation type="submission" date="2010-07" db="EMBL/GenBank/DDBJ databases">
        <title>The genome sequence of Gaeumannomyces graminis var. tritici strain R3-111a-1.</title>
        <authorList>
            <consortium name="The Broad Institute Genome Sequencing Platform"/>
            <person name="Ma L.-J."/>
            <person name="Dead R."/>
            <person name="Young S."/>
            <person name="Zeng Q."/>
            <person name="Koehrsen M."/>
            <person name="Alvarado L."/>
            <person name="Berlin A."/>
            <person name="Chapman S.B."/>
            <person name="Chen Z."/>
            <person name="Freedman E."/>
            <person name="Gellesch M."/>
            <person name="Goldberg J."/>
            <person name="Griggs A."/>
            <person name="Gujja S."/>
            <person name="Heilman E.R."/>
            <person name="Heiman D."/>
            <person name="Hepburn T."/>
            <person name="Howarth C."/>
            <person name="Jen D."/>
            <person name="Larson L."/>
            <person name="Mehta T."/>
            <person name="Neiman D."/>
            <person name="Pearson M."/>
            <person name="Roberts A."/>
            <person name="Saif S."/>
            <person name="Shea T."/>
            <person name="Shenoy N."/>
            <person name="Sisk P."/>
            <person name="Stolte C."/>
            <person name="Sykes S."/>
            <person name="Walk T."/>
            <person name="White J."/>
            <person name="Yandava C."/>
            <person name="Haas B."/>
            <person name="Nusbaum C."/>
            <person name="Birren B."/>
        </authorList>
    </citation>
    <scope>NUCLEOTIDE SEQUENCE [LARGE SCALE GENOMIC DNA]</scope>
    <source>
        <strain evidence="4">R3-111a-1</strain>
    </source>
</reference>
<reference evidence="3" key="5">
    <citation type="submission" date="2018-04" db="UniProtKB">
        <authorList>
            <consortium name="EnsemblFungi"/>
        </authorList>
    </citation>
    <scope>IDENTIFICATION</scope>
    <source>
        <strain evidence="3">R3-111a-1</strain>
    </source>
</reference>
<feature type="chain" id="PRO_5015094084" description="Secreted protein" evidence="1">
    <location>
        <begin position="20"/>
        <end position="73"/>
    </location>
</feature>
<proteinExistence type="predicted"/>
<dbReference type="Proteomes" id="UP000006039">
    <property type="component" value="Unassembled WGS sequence"/>
</dbReference>
<dbReference type="AlphaFoldDB" id="J3NGS9"/>
<reference evidence="2" key="2">
    <citation type="submission" date="2010-07" db="EMBL/GenBank/DDBJ databases">
        <authorList>
            <consortium name="The Broad Institute Genome Sequencing Platform"/>
            <consortium name="Broad Institute Genome Sequencing Center for Infectious Disease"/>
            <person name="Ma L.-J."/>
            <person name="Dead R."/>
            <person name="Young S."/>
            <person name="Zeng Q."/>
            <person name="Koehrsen M."/>
            <person name="Alvarado L."/>
            <person name="Berlin A."/>
            <person name="Chapman S.B."/>
            <person name="Chen Z."/>
            <person name="Freedman E."/>
            <person name="Gellesch M."/>
            <person name="Goldberg J."/>
            <person name="Griggs A."/>
            <person name="Gujja S."/>
            <person name="Heilman E.R."/>
            <person name="Heiman D."/>
            <person name="Hepburn T."/>
            <person name="Howarth C."/>
            <person name="Jen D."/>
            <person name="Larson L."/>
            <person name="Mehta T."/>
            <person name="Neiman D."/>
            <person name="Pearson M."/>
            <person name="Roberts A."/>
            <person name="Saif S."/>
            <person name="Shea T."/>
            <person name="Shenoy N."/>
            <person name="Sisk P."/>
            <person name="Stolte C."/>
            <person name="Sykes S."/>
            <person name="Walk T."/>
            <person name="White J."/>
            <person name="Yandava C."/>
            <person name="Haas B."/>
            <person name="Nusbaum C."/>
            <person name="Birren B."/>
        </authorList>
    </citation>
    <scope>NUCLEOTIDE SEQUENCE</scope>
    <source>
        <strain evidence="2">R3-111a-1</strain>
    </source>
</reference>
<reference evidence="2" key="3">
    <citation type="submission" date="2010-09" db="EMBL/GenBank/DDBJ databases">
        <title>Annotation of Gaeumannomyces graminis var. tritici R3-111a-1.</title>
        <authorList>
            <consortium name="The Broad Institute Genome Sequencing Platform"/>
            <person name="Ma L.-J."/>
            <person name="Dead R."/>
            <person name="Young S.K."/>
            <person name="Zeng Q."/>
            <person name="Gargeya S."/>
            <person name="Fitzgerald M."/>
            <person name="Haas B."/>
            <person name="Abouelleil A."/>
            <person name="Alvarado L."/>
            <person name="Arachchi H.M."/>
            <person name="Berlin A."/>
            <person name="Brown A."/>
            <person name="Chapman S.B."/>
            <person name="Chen Z."/>
            <person name="Dunbar C."/>
            <person name="Freedman E."/>
            <person name="Gearin G."/>
            <person name="Gellesch M."/>
            <person name="Goldberg J."/>
            <person name="Griggs A."/>
            <person name="Gujja S."/>
            <person name="Heiman D."/>
            <person name="Howarth C."/>
            <person name="Larson L."/>
            <person name="Lui A."/>
            <person name="MacDonald P.J.P."/>
            <person name="Mehta T."/>
            <person name="Montmayeur A."/>
            <person name="Murphy C."/>
            <person name="Neiman D."/>
            <person name="Pearson M."/>
            <person name="Priest M."/>
            <person name="Roberts A."/>
            <person name="Saif S."/>
            <person name="Shea T."/>
            <person name="Shenoy N."/>
            <person name="Sisk P."/>
            <person name="Stolte C."/>
            <person name="Sykes S."/>
            <person name="Yandava C."/>
            <person name="Wortman J."/>
            <person name="Nusbaum C."/>
            <person name="Birren B."/>
        </authorList>
    </citation>
    <scope>NUCLEOTIDE SEQUENCE</scope>
    <source>
        <strain evidence="2">R3-111a-1</strain>
    </source>
</reference>
<keyword evidence="4" id="KW-1185">Reference proteome</keyword>
<evidence type="ECO:0000256" key="1">
    <source>
        <dbReference type="SAM" id="SignalP"/>
    </source>
</evidence>
<dbReference type="HOGENOM" id="CLU_2704922_0_0_1"/>
<dbReference type="VEuPathDB" id="FungiDB:GGTG_00468"/>
<evidence type="ECO:0008006" key="5">
    <source>
        <dbReference type="Google" id="ProtNLM"/>
    </source>
</evidence>
<dbReference type="EnsemblFungi" id="EJT80469">
    <property type="protein sequence ID" value="EJT80469"/>
    <property type="gene ID" value="GGTG_00468"/>
</dbReference>
<dbReference type="EMBL" id="GL385395">
    <property type="protein sequence ID" value="EJT80469.1"/>
    <property type="molecule type" value="Genomic_DNA"/>
</dbReference>
<evidence type="ECO:0000313" key="4">
    <source>
        <dbReference type="Proteomes" id="UP000006039"/>
    </source>
</evidence>
<feature type="signal peptide" evidence="1">
    <location>
        <begin position="1"/>
        <end position="19"/>
    </location>
</feature>
<evidence type="ECO:0000313" key="3">
    <source>
        <dbReference type="EnsemblFungi" id="EJT80469"/>
    </source>
</evidence>
<dbReference type="GeneID" id="20340926"/>